<keyword evidence="9" id="KW-0961">Cell wall biogenesis/degradation</keyword>
<dbReference type="EC" id="2.4.1.207" evidence="9"/>
<keyword evidence="1 9" id="KW-0134">Cell wall</keyword>
<evidence type="ECO:0000256" key="7">
    <source>
        <dbReference type="ARBA" id="ARBA00023295"/>
    </source>
</evidence>
<feature type="domain" description="GH16" evidence="10">
    <location>
        <begin position="1"/>
        <end position="222"/>
    </location>
</feature>
<evidence type="ECO:0000256" key="4">
    <source>
        <dbReference type="ARBA" id="ARBA00022679"/>
    </source>
</evidence>
<keyword evidence="6" id="KW-1015">Disulfide bond</keyword>
<keyword evidence="5 9" id="KW-0378">Hydrolase</keyword>
<accession>A0AAN9LNH7</accession>
<evidence type="ECO:0000256" key="2">
    <source>
        <dbReference type="ARBA" id="ARBA00022523"/>
    </source>
</evidence>
<dbReference type="AlphaFoldDB" id="A0AAN9LNH7"/>
<dbReference type="CDD" id="cd02176">
    <property type="entry name" value="GH16_XET"/>
    <property type="match status" value="1"/>
</dbReference>
<dbReference type="GO" id="GO:0071555">
    <property type="term" value="P:cell wall organization"/>
    <property type="evidence" value="ECO:0007669"/>
    <property type="project" value="UniProtKB-KW"/>
</dbReference>
<keyword evidence="4 9" id="KW-0808">Transferase</keyword>
<keyword evidence="7 9" id="KW-0326">Glycosidase</keyword>
<dbReference type="InterPro" id="IPR044791">
    <property type="entry name" value="Beta-glucanase/XTH"/>
</dbReference>
<organism evidence="11 12">
    <name type="scientific">Canavalia gladiata</name>
    <name type="common">Sword bean</name>
    <name type="synonym">Dolichos gladiatus</name>
    <dbReference type="NCBI Taxonomy" id="3824"/>
    <lineage>
        <taxon>Eukaryota</taxon>
        <taxon>Viridiplantae</taxon>
        <taxon>Streptophyta</taxon>
        <taxon>Embryophyta</taxon>
        <taxon>Tracheophyta</taxon>
        <taxon>Spermatophyta</taxon>
        <taxon>Magnoliopsida</taxon>
        <taxon>eudicotyledons</taxon>
        <taxon>Gunneridae</taxon>
        <taxon>Pentapetalae</taxon>
        <taxon>rosids</taxon>
        <taxon>fabids</taxon>
        <taxon>Fabales</taxon>
        <taxon>Fabaceae</taxon>
        <taxon>Papilionoideae</taxon>
        <taxon>50 kb inversion clade</taxon>
        <taxon>NPAAA clade</taxon>
        <taxon>indigoferoid/millettioid clade</taxon>
        <taxon>Phaseoleae</taxon>
        <taxon>Canavalia</taxon>
    </lineage>
</organism>
<evidence type="ECO:0000313" key="12">
    <source>
        <dbReference type="Proteomes" id="UP001367508"/>
    </source>
</evidence>
<dbReference type="PANTHER" id="PTHR31062">
    <property type="entry name" value="XYLOGLUCAN ENDOTRANSGLUCOSYLASE/HYDROLASE PROTEIN 8-RELATED"/>
    <property type="match status" value="1"/>
</dbReference>
<evidence type="ECO:0000256" key="1">
    <source>
        <dbReference type="ARBA" id="ARBA00022512"/>
    </source>
</evidence>
<feature type="active site" description="Proton donor" evidence="8">
    <location>
        <position position="116"/>
    </location>
</feature>
<keyword evidence="3 9" id="KW-0964">Secreted</keyword>
<keyword evidence="2 9" id="KW-0052">Apoplast</keyword>
<evidence type="ECO:0000256" key="8">
    <source>
        <dbReference type="PIRSR" id="PIRSR005604-1"/>
    </source>
</evidence>
<dbReference type="GO" id="GO:0042546">
    <property type="term" value="P:cell wall biogenesis"/>
    <property type="evidence" value="ECO:0007669"/>
    <property type="project" value="InterPro"/>
</dbReference>
<evidence type="ECO:0000256" key="9">
    <source>
        <dbReference type="RuleBase" id="RU361120"/>
    </source>
</evidence>
<keyword evidence="12" id="KW-1185">Reference proteome</keyword>
<comment type="caution">
    <text evidence="11">The sequence shown here is derived from an EMBL/GenBank/DDBJ whole genome shotgun (WGS) entry which is preliminary data.</text>
</comment>
<protein>
    <recommendedName>
        <fullName evidence="9">Xyloglucan endotransglucosylase/hydrolase</fullName>
        <ecNumber evidence="9">2.4.1.207</ecNumber>
    </recommendedName>
</protein>
<comment type="similarity">
    <text evidence="9">Belongs to the glycosyl hydrolase 16 family.</text>
</comment>
<evidence type="ECO:0000256" key="5">
    <source>
        <dbReference type="ARBA" id="ARBA00022801"/>
    </source>
</evidence>
<dbReference type="EMBL" id="JAYMYQ010000004">
    <property type="protein sequence ID" value="KAK7339166.1"/>
    <property type="molecule type" value="Genomic_DNA"/>
</dbReference>
<gene>
    <name evidence="11" type="ORF">VNO77_19818</name>
</gene>
<comment type="function">
    <text evidence="9">Catalyzes xyloglucan endohydrolysis (XEH) and/or endotransglycosylation (XET). Cleaves and religates xyloglucan polymers, an essential constituent of the primary cell wall, and thereby participates in cell wall construction of growing tissues.</text>
</comment>
<proteinExistence type="inferred from homology"/>
<sequence>MTPLPKQQNFCFVPLFVVLAIIIYASKAVEVSFQQNYKVIWGTHHVFFLDHGREVQLSIDRTSGAGFRSKLEYASGFFQMRIKIPNKDSSGVVTAFYLTSTAYEHLGAKHDEIDFEFLGNNGGPYALQTNVFSNDEGGREQRISLWFDPTIDFHTYGILWNQHQIVFYVDEIPIRVFKNNSNIGVSFPSQQMHIMASIWNGEPWASNGKRIDWKQAPFMAQFEGFNVHGCQFQIRNKYACYSPHLWWNDQKHWELNPQQQRAYEDARKKHLLYDYCSDRGELHKECQIR</sequence>
<evidence type="ECO:0000256" key="3">
    <source>
        <dbReference type="ARBA" id="ARBA00022525"/>
    </source>
</evidence>
<reference evidence="11 12" key="1">
    <citation type="submission" date="2024-01" db="EMBL/GenBank/DDBJ databases">
        <title>The genomes of 5 underutilized Papilionoideae crops provide insights into root nodulation and disease resistanc.</title>
        <authorList>
            <person name="Jiang F."/>
        </authorList>
    </citation>
    <scope>NUCLEOTIDE SEQUENCE [LARGE SCALE GENOMIC DNA]</scope>
    <source>
        <strain evidence="11">LVBAO_FW01</strain>
        <tissue evidence="11">Leaves</tissue>
    </source>
</reference>
<dbReference type="SUPFAM" id="SSF49899">
    <property type="entry name" value="Concanavalin A-like lectins/glucanases"/>
    <property type="match status" value="1"/>
</dbReference>
<dbReference type="GO" id="GO:0016762">
    <property type="term" value="F:xyloglucan:xyloglucosyl transferase activity"/>
    <property type="evidence" value="ECO:0007669"/>
    <property type="project" value="UniProtKB-EC"/>
</dbReference>
<dbReference type="GO" id="GO:0010411">
    <property type="term" value="P:xyloglucan metabolic process"/>
    <property type="evidence" value="ECO:0007669"/>
    <property type="project" value="InterPro"/>
</dbReference>
<evidence type="ECO:0000313" key="11">
    <source>
        <dbReference type="EMBL" id="KAK7339166.1"/>
    </source>
</evidence>
<dbReference type="Pfam" id="PF06955">
    <property type="entry name" value="XET_C"/>
    <property type="match status" value="1"/>
</dbReference>
<dbReference type="InterPro" id="IPR010713">
    <property type="entry name" value="XET_C"/>
</dbReference>
<dbReference type="PROSITE" id="PS51762">
    <property type="entry name" value="GH16_2"/>
    <property type="match status" value="1"/>
</dbReference>
<comment type="PTM">
    <text evidence="9">Contains at least one intrachain disulfide bond essential for its enzymatic activity.</text>
</comment>
<dbReference type="GO" id="GO:0004553">
    <property type="term" value="F:hydrolase activity, hydrolyzing O-glycosyl compounds"/>
    <property type="evidence" value="ECO:0007669"/>
    <property type="project" value="InterPro"/>
</dbReference>
<dbReference type="Proteomes" id="UP001367508">
    <property type="component" value="Unassembled WGS sequence"/>
</dbReference>
<feature type="active site" description="Nucleophile" evidence="8">
    <location>
        <position position="112"/>
    </location>
</feature>
<dbReference type="PIRSF" id="PIRSF005604">
    <property type="entry name" value="XET"/>
    <property type="match status" value="1"/>
</dbReference>
<dbReference type="GO" id="GO:0048046">
    <property type="term" value="C:apoplast"/>
    <property type="evidence" value="ECO:0007669"/>
    <property type="project" value="UniProtKB-SubCell"/>
</dbReference>
<dbReference type="Gene3D" id="2.60.120.200">
    <property type="match status" value="1"/>
</dbReference>
<dbReference type="InterPro" id="IPR013320">
    <property type="entry name" value="ConA-like_dom_sf"/>
</dbReference>
<dbReference type="InterPro" id="IPR000757">
    <property type="entry name" value="Beta-glucanase-like"/>
</dbReference>
<evidence type="ECO:0000256" key="6">
    <source>
        <dbReference type="ARBA" id="ARBA00023157"/>
    </source>
</evidence>
<comment type="subcellular location">
    <subcellularLocation>
        <location evidence="9">Secreted</location>
        <location evidence="9">Cell wall</location>
    </subcellularLocation>
    <subcellularLocation>
        <location evidence="9">Secreted</location>
        <location evidence="9">Extracellular space</location>
        <location evidence="9">Apoplast</location>
    </subcellularLocation>
</comment>
<dbReference type="InterPro" id="IPR016455">
    <property type="entry name" value="XTH"/>
</dbReference>
<name>A0AAN9LNH7_CANGL</name>
<evidence type="ECO:0000259" key="10">
    <source>
        <dbReference type="PROSITE" id="PS51762"/>
    </source>
</evidence>
<dbReference type="Pfam" id="PF00722">
    <property type="entry name" value="Glyco_hydro_16"/>
    <property type="match status" value="1"/>
</dbReference>